<dbReference type="PANTHER" id="PTHR11236">
    <property type="entry name" value="AMINOBENZOATE/ANTHRANILATE SYNTHASE"/>
    <property type="match status" value="1"/>
</dbReference>
<feature type="domain" description="Chorismate-utilising enzyme C-terminal" evidence="12">
    <location>
        <begin position="244"/>
        <end position="495"/>
    </location>
</feature>
<keyword evidence="6 11" id="KW-0822">Tryptophan biosynthesis</keyword>
<name>A0ABT5XFP9_9EURY</name>
<comment type="pathway">
    <text evidence="2 11">Amino-acid biosynthesis; L-tryptophan biosynthesis; L-tryptophan from chorismate: step 1/5.</text>
</comment>
<comment type="function">
    <text evidence="11">Part of a heterotetrameric complex that catalyzes the two-step biosynthesis of anthranilate, an intermediate in the biosynthesis of L-tryptophan. In the first step, the glutamine-binding beta subunit (TrpG) of anthranilate synthase (AS) provides the glutamine amidotransferase activity which generates ammonia as a substrate that, along with chorismate, is used in the second step, catalyzed by the large alpha subunit of AS (TrpE) to produce anthranilate. In the absence of TrpG, TrpE can synthesize anthranilate directly from chorismate and high concentrations of ammonia.</text>
</comment>
<dbReference type="NCBIfam" id="TIGR01820">
    <property type="entry name" value="TrpE-arch"/>
    <property type="match status" value="1"/>
</dbReference>
<evidence type="ECO:0000256" key="11">
    <source>
        <dbReference type="RuleBase" id="RU364045"/>
    </source>
</evidence>
<organism evidence="14 15">
    <name type="scientific">Candidatus Methanocrinis alkalitolerans</name>
    <dbReference type="NCBI Taxonomy" id="3033395"/>
    <lineage>
        <taxon>Archaea</taxon>
        <taxon>Methanobacteriati</taxon>
        <taxon>Methanobacteriota</taxon>
        <taxon>Stenosarchaea group</taxon>
        <taxon>Methanomicrobia</taxon>
        <taxon>Methanotrichales</taxon>
        <taxon>Methanotrichaceae</taxon>
        <taxon>Methanocrinis</taxon>
    </lineage>
</organism>
<evidence type="ECO:0000256" key="6">
    <source>
        <dbReference type="ARBA" id="ARBA00022822"/>
    </source>
</evidence>
<evidence type="ECO:0000313" key="14">
    <source>
        <dbReference type="EMBL" id="MDF0593534.1"/>
    </source>
</evidence>
<dbReference type="Pfam" id="PF04715">
    <property type="entry name" value="Anth_synt_I_N"/>
    <property type="match status" value="1"/>
</dbReference>
<dbReference type="InterPro" id="IPR005801">
    <property type="entry name" value="ADC_synthase"/>
</dbReference>
<dbReference type="SUPFAM" id="SSF56322">
    <property type="entry name" value="ADC synthase"/>
    <property type="match status" value="1"/>
</dbReference>
<evidence type="ECO:0000256" key="7">
    <source>
        <dbReference type="ARBA" id="ARBA00022842"/>
    </source>
</evidence>
<keyword evidence="7 11" id="KW-0460">Magnesium</keyword>
<dbReference type="PRINTS" id="PR00095">
    <property type="entry name" value="ANTSNTHASEI"/>
</dbReference>
<keyword evidence="4 11" id="KW-0028">Amino-acid biosynthesis</keyword>
<dbReference type="Gene3D" id="3.60.120.10">
    <property type="entry name" value="Anthranilate synthase"/>
    <property type="match status" value="1"/>
</dbReference>
<evidence type="ECO:0000256" key="1">
    <source>
        <dbReference type="ARBA" id="ARBA00001946"/>
    </source>
</evidence>
<dbReference type="PANTHER" id="PTHR11236:SF9">
    <property type="entry name" value="ANTHRANILATE SYNTHASE COMPONENT 1"/>
    <property type="match status" value="1"/>
</dbReference>
<evidence type="ECO:0000256" key="2">
    <source>
        <dbReference type="ARBA" id="ARBA00004873"/>
    </source>
</evidence>
<dbReference type="InterPro" id="IPR006805">
    <property type="entry name" value="Anth_synth_I_N"/>
</dbReference>
<dbReference type="InterPro" id="IPR015890">
    <property type="entry name" value="Chorismate_C"/>
</dbReference>
<accession>A0ABT5XFP9</accession>
<keyword evidence="8 11" id="KW-0057">Aromatic amino acid biosynthesis</keyword>
<gene>
    <name evidence="11 14" type="primary">trpE</name>
    <name evidence="14" type="ORF">P0O24_08055</name>
</gene>
<comment type="cofactor">
    <cofactor evidence="1 11">
        <name>Mg(2+)</name>
        <dbReference type="ChEBI" id="CHEBI:18420"/>
    </cofactor>
</comment>
<comment type="subunit">
    <text evidence="11">Heterotetramer consisting of two non-identical subunits: a beta subunit (TrpG) and a large alpha subunit (TrpE).</text>
</comment>
<keyword evidence="15" id="KW-1185">Reference proteome</keyword>
<comment type="caution">
    <text evidence="14">The sequence shown here is derived from an EMBL/GenBank/DDBJ whole genome shotgun (WGS) entry which is preliminary data.</text>
</comment>
<keyword evidence="9 11" id="KW-0456">Lyase</keyword>
<sequence length="507" mass="54760">MPIASELFIEGTGKVHQDGPAPRLFEVTDLLDPEAPLALYSALRRERFPFLLESVEKSGDRARFSFVGASPAAVVTVTGRRFAIEICSRGRGLEEVFKERLAASAVIDGDDGSTISGEIRRGMDLFDLLRSALPVGSCPSKFGRQAFLGGGIGYLAYDLVGDRIGRPKTSGAPDAKFGVFEESFVYDHLTGKVYLAVAPLLLAGDDLEDIAAEARDRLKGLHLKEPEDGGLSPLSVEADPAGPFEESVRKAKEHILAGDIFQAVLSRRTRVRLANPDPIILYRRLREINPSPYTYIFEFEDQALVGASPETLFSLSDRIVTTNPIAGTCPRGGSPEEDDLLAAKMLADEKERAEHVMLVDLGRNDVRSVSKAGSIKVEDFMSVLRYSHVQHIETTVRGTLRDGCDSFDAARAIFPAGTLSGAPKIRAMEIIDDLEEARRGIYGGGVGYFSADGSADFAIAIRSVVIEGDTAVVQAGAGIVADSDPHREYLETERKMAAMKRALGVAA</sequence>
<feature type="domain" description="Anthranilate synthase component I N-terminal" evidence="13">
    <location>
        <begin position="34"/>
        <end position="195"/>
    </location>
</feature>
<comment type="catalytic activity">
    <reaction evidence="10 11">
        <text>chorismate + L-glutamine = anthranilate + pyruvate + L-glutamate + H(+)</text>
        <dbReference type="Rhea" id="RHEA:21732"/>
        <dbReference type="ChEBI" id="CHEBI:15361"/>
        <dbReference type="ChEBI" id="CHEBI:15378"/>
        <dbReference type="ChEBI" id="CHEBI:16567"/>
        <dbReference type="ChEBI" id="CHEBI:29748"/>
        <dbReference type="ChEBI" id="CHEBI:29985"/>
        <dbReference type="ChEBI" id="CHEBI:58359"/>
        <dbReference type="EC" id="4.1.3.27"/>
    </reaction>
</comment>
<evidence type="ECO:0000313" key="15">
    <source>
        <dbReference type="Proteomes" id="UP001215956"/>
    </source>
</evidence>
<dbReference type="Pfam" id="PF00425">
    <property type="entry name" value="Chorismate_bind"/>
    <property type="match status" value="1"/>
</dbReference>
<keyword evidence="5 11" id="KW-0479">Metal-binding</keyword>
<evidence type="ECO:0000256" key="5">
    <source>
        <dbReference type="ARBA" id="ARBA00022723"/>
    </source>
</evidence>
<evidence type="ECO:0000259" key="12">
    <source>
        <dbReference type="Pfam" id="PF00425"/>
    </source>
</evidence>
<evidence type="ECO:0000256" key="4">
    <source>
        <dbReference type="ARBA" id="ARBA00022605"/>
    </source>
</evidence>
<comment type="similarity">
    <text evidence="3 11">Belongs to the anthranilate synthase component I family.</text>
</comment>
<evidence type="ECO:0000256" key="10">
    <source>
        <dbReference type="ARBA" id="ARBA00047683"/>
    </source>
</evidence>
<evidence type="ECO:0000256" key="3">
    <source>
        <dbReference type="ARBA" id="ARBA00009562"/>
    </source>
</evidence>
<dbReference type="Proteomes" id="UP001215956">
    <property type="component" value="Unassembled WGS sequence"/>
</dbReference>
<evidence type="ECO:0000256" key="9">
    <source>
        <dbReference type="ARBA" id="ARBA00023239"/>
    </source>
</evidence>
<dbReference type="InterPro" id="IPR010116">
    <property type="entry name" value="Anthranilate_synth_I_arc_typ"/>
</dbReference>
<evidence type="ECO:0000259" key="13">
    <source>
        <dbReference type="Pfam" id="PF04715"/>
    </source>
</evidence>
<dbReference type="EMBL" id="JARFPL010000022">
    <property type="protein sequence ID" value="MDF0593534.1"/>
    <property type="molecule type" value="Genomic_DNA"/>
</dbReference>
<proteinExistence type="inferred from homology"/>
<dbReference type="GO" id="GO:0004049">
    <property type="term" value="F:anthranilate synthase activity"/>
    <property type="evidence" value="ECO:0007669"/>
    <property type="project" value="UniProtKB-EC"/>
</dbReference>
<evidence type="ECO:0000256" key="8">
    <source>
        <dbReference type="ARBA" id="ARBA00023141"/>
    </source>
</evidence>
<dbReference type="InterPro" id="IPR019999">
    <property type="entry name" value="Anth_synth_I-like"/>
</dbReference>
<reference evidence="14 15" key="1">
    <citation type="submission" date="2023-03" db="EMBL/GenBank/DDBJ databases">
        <title>Whole genome sequencing of Methanotrichaceae archaeon M04Ac.</title>
        <authorList>
            <person name="Khomyakova M.A."/>
            <person name="Merkel A.Y."/>
            <person name="Slobodkin A.I."/>
        </authorList>
    </citation>
    <scope>NUCLEOTIDE SEQUENCE [LARGE SCALE GENOMIC DNA]</scope>
    <source>
        <strain evidence="14 15">M04Ac</strain>
    </source>
</reference>
<protein>
    <recommendedName>
        <fullName evidence="11">Anthranilate synthase component 1</fullName>
        <ecNumber evidence="11">4.1.3.27</ecNumber>
    </recommendedName>
</protein>
<dbReference type="EC" id="4.1.3.27" evidence="11"/>